<comment type="caution">
    <text evidence="1">The sequence shown here is derived from an EMBL/GenBank/DDBJ whole genome shotgun (WGS) entry which is preliminary data.</text>
</comment>
<dbReference type="Proteomes" id="UP000285324">
    <property type="component" value="Unassembled WGS sequence"/>
</dbReference>
<dbReference type="RefSeq" id="WP_124260342.1">
    <property type="nucleotide sequence ID" value="NZ_CP061008.1"/>
</dbReference>
<dbReference type="AlphaFoldDB" id="A0A424WIT6"/>
<accession>A0A424WIT6</accession>
<proteinExistence type="predicted"/>
<evidence type="ECO:0000313" key="1">
    <source>
        <dbReference type="EMBL" id="RPJ93089.1"/>
    </source>
</evidence>
<evidence type="ECO:0000313" key="2">
    <source>
        <dbReference type="Proteomes" id="UP000285324"/>
    </source>
</evidence>
<gene>
    <name evidence="1" type="ORF">DY367_04040</name>
</gene>
<organism evidence="1 2">
    <name type="scientific">Alcaligenes xylosoxydans xylosoxydans</name>
    <name type="common">Achromobacter xylosoxidans</name>
    <dbReference type="NCBI Taxonomy" id="85698"/>
    <lineage>
        <taxon>Bacteria</taxon>
        <taxon>Pseudomonadati</taxon>
        <taxon>Pseudomonadota</taxon>
        <taxon>Betaproteobacteria</taxon>
        <taxon>Burkholderiales</taxon>
        <taxon>Alcaligenaceae</taxon>
        <taxon>Achromobacter</taxon>
    </lineage>
</organism>
<protein>
    <submittedName>
        <fullName evidence="1">Uncharacterized protein</fullName>
    </submittedName>
</protein>
<dbReference type="EMBL" id="QVXO01000004">
    <property type="protein sequence ID" value="RPJ93089.1"/>
    <property type="molecule type" value="Genomic_DNA"/>
</dbReference>
<sequence length="333" mass="36883">MKLSPPLLDLASDAVAAPEGATVRCAAANFRWEQAVSVDRTDEYNAYAGDVANHKEWQGEHKDYLRSFVQVAKDHPRISESFMAVNSLAHLNEELDNTILLRLESLDSLVSNALLGPAIGEAFWLRFFNSQKDLRKDKLSSADETLRSEFVDQWNARRVQARPMFATFLNEFGGNLTDFVKTDWPHLLRDRLGLTHWPSTPGKPVPVALICYTLDEVRQARLTATKKGAVASFSRPTVLDTEMSAAFIPAPLLAKGESYGYTMDLGHTGIPTEFTPELLTFPIEYQPRHIKALGFISRAHALQTDGAVLDARNCHVRGLQGLPGCSGHGEVLP</sequence>
<name>A0A424WIT6_ALCXX</name>
<dbReference type="OrthoDB" id="5758988at2"/>
<reference evidence="1 2" key="1">
    <citation type="submission" date="2018-08" db="EMBL/GenBank/DDBJ databases">
        <title>Achromobacter xylosoxidans Genome sequencing and assembly.</title>
        <authorList>
            <person name="Wang R."/>
            <person name="Rensing C."/>
            <person name="Li Y."/>
        </authorList>
    </citation>
    <scope>NUCLEOTIDE SEQUENCE [LARGE SCALE GENOMIC DNA]</scope>
    <source>
        <strain evidence="1 2">GD003A</strain>
    </source>
</reference>